<dbReference type="EMBL" id="QEKT01000002">
    <property type="protein sequence ID" value="PVY85335.1"/>
    <property type="molecule type" value="Genomic_DNA"/>
</dbReference>
<dbReference type="Proteomes" id="UP000245433">
    <property type="component" value="Unassembled WGS sequence"/>
</dbReference>
<organism evidence="8 9">
    <name type="scientific">Convivina intestini</name>
    <dbReference type="NCBI Taxonomy" id="1505726"/>
    <lineage>
        <taxon>Bacteria</taxon>
        <taxon>Bacillati</taxon>
        <taxon>Bacillota</taxon>
        <taxon>Bacilli</taxon>
        <taxon>Lactobacillales</taxon>
        <taxon>Lactobacillaceae</taxon>
        <taxon>Convivina</taxon>
    </lineage>
</organism>
<dbReference type="GO" id="GO:0003723">
    <property type="term" value="F:RNA binding"/>
    <property type="evidence" value="ECO:0007669"/>
    <property type="project" value="UniProtKB-UniRule"/>
</dbReference>
<dbReference type="InterPro" id="IPR006027">
    <property type="entry name" value="NusB_RsmB_TIM44"/>
</dbReference>
<keyword evidence="9" id="KW-1185">Reference proteome</keyword>
<accession>A0A2U1DCB9</accession>
<dbReference type="RefSeq" id="WP_089938142.1">
    <property type="nucleotide sequence ID" value="NZ_CAKOEW010000001.1"/>
</dbReference>
<dbReference type="GO" id="GO:0031564">
    <property type="term" value="P:transcription antitermination"/>
    <property type="evidence" value="ECO:0007669"/>
    <property type="project" value="UniProtKB-KW"/>
</dbReference>
<keyword evidence="5 6" id="KW-0804">Transcription</keyword>
<evidence type="ECO:0000313" key="9">
    <source>
        <dbReference type="Proteomes" id="UP000245433"/>
    </source>
</evidence>
<comment type="caution">
    <text evidence="8">The sequence shown here is derived from an EMBL/GenBank/DDBJ whole genome shotgun (WGS) entry which is preliminary data.</text>
</comment>
<dbReference type="Gene3D" id="1.10.940.10">
    <property type="entry name" value="NusB-like"/>
    <property type="match status" value="1"/>
</dbReference>
<comment type="similarity">
    <text evidence="1 6">Belongs to the NusB family.</text>
</comment>
<keyword evidence="4 6" id="KW-0805">Transcription regulation</keyword>
<gene>
    <name evidence="6" type="primary">nusB</name>
    <name evidence="8" type="ORF">C7384_102155</name>
</gene>
<evidence type="ECO:0000256" key="5">
    <source>
        <dbReference type="ARBA" id="ARBA00023163"/>
    </source>
</evidence>
<dbReference type="InterPro" id="IPR011605">
    <property type="entry name" value="NusB_fam"/>
</dbReference>
<protein>
    <recommendedName>
        <fullName evidence="6">Transcription antitermination protein NusB</fullName>
    </recommendedName>
    <alternativeName>
        <fullName evidence="6">Antitermination factor NusB</fullName>
    </alternativeName>
</protein>
<dbReference type="Pfam" id="PF01029">
    <property type="entry name" value="NusB"/>
    <property type="match status" value="1"/>
</dbReference>
<dbReference type="HAMAP" id="MF_00073">
    <property type="entry name" value="NusB"/>
    <property type="match status" value="1"/>
</dbReference>
<dbReference type="SUPFAM" id="SSF48013">
    <property type="entry name" value="NusB-like"/>
    <property type="match status" value="1"/>
</dbReference>
<feature type="domain" description="NusB/RsmB/TIM44" evidence="7">
    <location>
        <begin position="8"/>
        <end position="133"/>
    </location>
</feature>
<dbReference type="AlphaFoldDB" id="A0A2U1DCB9"/>
<evidence type="ECO:0000256" key="4">
    <source>
        <dbReference type="ARBA" id="ARBA00023015"/>
    </source>
</evidence>
<evidence type="ECO:0000256" key="1">
    <source>
        <dbReference type="ARBA" id="ARBA00005952"/>
    </source>
</evidence>
<comment type="function">
    <text evidence="6">Involved in transcription antitermination. Required for transcription of ribosomal RNA (rRNA) genes. Binds specifically to the boxA antiterminator sequence of the ribosomal RNA (rrn) operons.</text>
</comment>
<dbReference type="GO" id="GO:0006353">
    <property type="term" value="P:DNA-templated transcription termination"/>
    <property type="evidence" value="ECO:0007669"/>
    <property type="project" value="UniProtKB-UniRule"/>
</dbReference>
<dbReference type="GO" id="GO:0005829">
    <property type="term" value="C:cytosol"/>
    <property type="evidence" value="ECO:0007669"/>
    <property type="project" value="TreeGrafter"/>
</dbReference>
<evidence type="ECO:0000313" key="8">
    <source>
        <dbReference type="EMBL" id="PVY85335.1"/>
    </source>
</evidence>
<dbReference type="NCBIfam" id="TIGR01951">
    <property type="entry name" value="nusB"/>
    <property type="match status" value="1"/>
</dbReference>
<evidence type="ECO:0000256" key="3">
    <source>
        <dbReference type="ARBA" id="ARBA00022884"/>
    </source>
</evidence>
<proteinExistence type="inferred from homology"/>
<name>A0A2U1DCB9_9LACO</name>
<keyword evidence="2 6" id="KW-0889">Transcription antitermination</keyword>
<reference evidence="8 9" key="1">
    <citation type="submission" date="2018-04" db="EMBL/GenBank/DDBJ databases">
        <title>Genomic Encyclopedia of Type Strains, Phase IV (KMG-IV): sequencing the most valuable type-strain genomes for metagenomic binning, comparative biology and taxonomic classification.</title>
        <authorList>
            <person name="Goeker M."/>
        </authorList>
    </citation>
    <scope>NUCLEOTIDE SEQUENCE [LARGE SCALE GENOMIC DNA]</scope>
    <source>
        <strain evidence="8 9">DSM 28795</strain>
    </source>
</reference>
<dbReference type="PANTHER" id="PTHR11078:SF3">
    <property type="entry name" value="ANTITERMINATION NUSB DOMAIN-CONTAINING PROTEIN"/>
    <property type="match status" value="1"/>
</dbReference>
<dbReference type="OrthoDB" id="9811381at2"/>
<evidence type="ECO:0000256" key="2">
    <source>
        <dbReference type="ARBA" id="ARBA00022814"/>
    </source>
</evidence>
<keyword evidence="3 6" id="KW-0694">RNA-binding</keyword>
<dbReference type="InterPro" id="IPR035926">
    <property type="entry name" value="NusB-like_sf"/>
</dbReference>
<evidence type="ECO:0000256" key="6">
    <source>
        <dbReference type="HAMAP-Rule" id="MF_00073"/>
    </source>
</evidence>
<dbReference type="PANTHER" id="PTHR11078">
    <property type="entry name" value="N UTILIZATION SUBSTANCE PROTEIN B-RELATED"/>
    <property type="match status" value="1"/>
</dbReference>
<evidence type="ECO:0000259" key="7">
    <source>
        <dbReference type="Pfam" id="PF01029"/>
    </source>
</evidence>
<sequence length="136" mass="15624">MTVISRHRERQAVFQILFATAKEVPQEDQLDGLYQMVLGDEEFDSFLPQFINGVLGSQRELDQAISQHLVDGWSIKRISRADLVILRMAVYELLYMPEIPYKVAIDEAIELAKEFANPDDAKFVNGVLKHFARVEK</sequence>